<dbReference type="KEGG" id="bbev:BBEV_0083"/>
<dbReference type="OrthoDB" id="9805492at2"/>
<dbReference type="Gene3D" id="3.40.50.150">
    <property type="entry name" value="Vaccinia Virus protein VP39"/>
    <property type="match status" value="1"/>
</dbReference>
<organism evidence="6 7">
    <name type="scientific">Salisediminibacterium beveridgei</name>
    <dbReference type="NCBI Taxonomy" id="632773"/>
    <lineage>
        <taxon>Bacteria</taxon>
        <taxon>Bacillati</taxon>
        <taxon>Bacillota</taxon>
        <taxon>Bacilli</taxon>
        <taxon>Bacillales</taxon>
        <taxon>Bacillaceae</taxon>
        <taxon>Salisediminibacterium</taxon>
    </lineage>
</organism>
<evidence type="ECO:0000259" key="5">
    <source>
        <dbReference type="Pfam" id="PF17785"/>
    </source>
</evidence>
<dbReference type="InterPro" id="IPR015947">
    <property type="entry name" value="PUA-like_sf"/>
</dbReference>
<evidence type="ECO:0000256" key="3">
    <source>
        <dbReference type="ARBA" id="ARBA00022691"/>
    </source>
</evidence>
<dbReference type="GO" id="GO:0032259">
    <property type="term" value="P:methylation"/>
    <property type="evidence" value="ECO:0007669"/>
    <property type="project" value="UniProtKB-KW"/>
</dbReference>
<keyword evidence="3" id="KW-0949">S-adenosyl-L-methionine</keyword>
<protein>
    <submittedName>
        <fullName evidence="6">Putative ribosomal RNA large subunit methyltransferase YwbD</fullName>
    </submittedName>
</protein>
<dbReference type="RefSeq" id="WP_069363653.1">
    <property type="nucleotide sequence ID" value="NZ_CP012502.1"/>
</dbReference>
<feature type="domain" description="S-adenosylmethionine-dependent methyltransferase" evidence="4">
    <location>
        <begin position="184"/>
        <end position="349"/>
    </location>
</feature>
<reference evidence="6 7" key="1">
    <citation type="submission" date="2015-08" db="EMBL/GenBank/DDBJ databases">
        <title>The complete genome sequence of Bacillus beveridgei MLTeJB.</title>
        <authorList>
            <person name="Hanson T.E."/>
            <person name="Mesa C."/>
            <person name="Basesman S.M."/>
            <person name="Oremland R.S."/>
        </authorList>
    </citation>
    <scope>NUCLEOTIDE SEQUENCE [LARGE SCALE GENOMIC DNA]</scope>
    <source>
        <strain evidence="6 7">MLTeJB</strain>
    </source>
</reference>
<dbReference type="Pfam" id="PF10672">
    <property type="entry name" value="Methyltrans_SAM"/>
    <property type="match status" value="1"/>
</dbReference>
<keyword evidence="7" id="KW-1185">Reference proteome</keyword>
<gene>
    <name evidence="6" type="primary">ywbD</name>
    <name evidence="6" type="ORF">BBEV_0083</name>
</gene>
<sequence>MKDVKVKIQQGEVKRYKEGFPLITRDALVNPEVLAEEGQLLEVTDEWGQFIGNGYYGEQNKGVGWIVTRQAADKINQQLIDRLVLKAVGIRQAYYEDTAMDAFRVFNGEGDGFGGVIIDYYKQYYVIHFYSEGAYRFKEQFVDSLLRNTDVIGIYEKKRFAKEGQYVEDDDFVTGEEAPSPLIVNENNVNIAVYLNDGAMVGFFHDQREVRKSILEKYAKGRTVLNTFSYTGVFSVFAAVGGSLKTTSVDAANRSKEKTAEQFAMNQLDHQDHDIIVDDAFQFLKRTQRRDRTFGLVILDPPSFARTKKTTFSAKKDYAKLLVDAIHVTEDNGIIVAALNHAGVAPQRFRKTVGEAFQNAGVPFRVLESFGLPGDFKTDEAFKEGKYLKVLVLQRKDS</sequence>
<dbReference type="InterPro" id="IPR029063">
    <property type="entry name" value="SAM-dependent_MTases_sf"/>
</dbReference>
<dbReference type="Gene3D" id="3.30.750.80">
    <property type="entry name" value="RNA methyltransferase domain (HRMD) like"/>
    <property type="match status" value="1"/>
</dbReference>
<dbReference type="STRING" id="632773.BBEV_0083"/>
<dbReference type="PANTHER" id="PTHR43042:SF3">
    <property type="entry name" value="RIBOSOMAL RNA LARGE SUBUNIT METHYLTRANSFERASE YWBD-RELATED"/>
    <property type="match status" value="1"/>
</dbReference>
<dbReference type="Pfam" id="PF17785">
    <property type="entry name" value="PUA_3"/>
    <property type="match status" value="1"/>
</dbReference>
<accession>A0A1D7QR57</accession>
<keyword evidence="2 6" id="KW-0808">Transferase</keyword>
<evidence type="ECO:0000256" key="1">
    <source>
        <dbReference type="ARBA" id="ARBA00022603"/>
    </source>
</evidence>
<dbReference type="InterPro" id="IPR019614">
    <property type="entry name" value="SAM-dep_methyl-trfase"/>
</dbReference>
<proteinExistence type="predicted"/>
<dbReference type="AlphaFoldDB" id="A0A1D7QR57"/>
<evidence type="ECO:0000313" key="7">
    <source>
        <dbReference type="Proteomes" id="UP000094463"/>
    </source>
</evidence>
<dbReference type="GO" id="GO:0008168">
    <property type="term" value="F:methyltransferase activity"/>
    <property type="evidence" value="ECO:0007669"/>
    <property type="project" value="UniProtKB-KW"/>
</dbReference>
<evidence type="ECO:0000259" key="4">
    <source>
        <dbReference type="Pfam" id="PF10672"/>
    </source>
</evidence>
<dbReference type="PATRIC" id="fig|632773.3.peg.82"/>
<dbReference type="PANTHER" id="PTHR43042">
    <property type="entry name" value="SAM-DEPENDENT METHYLTRANSFERASE"/>
    <property type="match status" value="1"/>
</dbReference>
<dbReference type="Proteomes" id="UP000094463">
    <property type="component" value="Chromosome"/>
</dbReference>
<evidence type="ECO:0000313" key="6">
    <source>
        <dbReference type="EMBL" id="AOM81478.1"/>
    </source>
</evidence>
<dbReference type="Gene3D" id="2.30.130.10">
    <property type="entry name" value="PUA domain"/>
    <property type="match status" value="1"/>
</dbReference>
<dbReference type="InterPro" id="IPR041532">
    <property type="entry name" value="RlmI-like_PUA"/>
</dbReference>
<dbReference type="SUPFAM" id="SSF53335">
    <property type="entry name" value="S-adenosyl-L-methionine-dependent methyltransferases"/>
    <property type="match status" value="1"/>
</dbReference>
<dbReference type="SUPFAM" id="SSF88697">
    <property type="entry name" value="PUA domain-like"/>
    <property type="match status" value="1"/>
</dbReference>
<dbReference type="GO" id="GO:0003723">
    <property type="term" value="F:RNA binding"/>
    <property type="evidence" value="ECO:0007669"/>
    <property type="project" value="InterPro"/>
</dbReference>
<keyword evidence="1 6" id="KW-0489">Methyltransferase</keyword>
<dbReference type="InterPro" id="IPR036974">
    <property type="entry name" value="PUA_sf"/>
</dbReference>
<name>A0A1D7QR57_9BACI</name>
<evidence type="ECO:0000256" key="2">
    <source>
        <dbReference type="ARBA" id="ARBA00022679"/>
    </source>
</evidence>
<dbReference type="EMBL" id="CP012502">
    <property type="protein sequence ID" value="AOM81478.1"/>
    <property type="molecule type" value="Genomic_DNA"/>
</dbReference>
<feature type="domain" description="RlmI-like PUA" evidence="5">
    <location>
        <begin position="6"/>
        <end position="69"/>
    </location>
</feature>
<dbReference type="CDD" id="cd11572">
    <property type="entry name" value="RlmI_M_like"/>
    <property type="match status" value="1"/>
</dbReference>